<sequence>MDENNPLGLAPFDASDYLDNEETIAEYLAAALENPDPDAFLGAVRDVAKARGISTVAERAGLGRESLYKTLRPGAQPRFDTIRRLLIALDVRLDIATVPPSHA</sequence>
<protein>
    <submittedName>
        <fullName evidence="1">FIG045511: hypothetical antitoxin (To FIG022160: hypothetical toxin)</fullName>
    </submittedName>
</protein>
<evidence type="ECO:0000313" key="1">
    <source>
        <dbReference type="EMBL" id="VAW36488.1"/>
    </source>
</evidence>
<dbReference type="EMBL" id="UOEU01000628">
    <property type="protein sequence ID" value="VAW36488.1"/>
    <property type="molecule type" value="Genomic_DNA"/>
</dbReference>
<proteinExistence type="predicted"/>
<dbReference type="Pfam" id="PF21716">
    <property type="entry name" value="dnstrm_HI1420"/>
    <property type="match status" value="1"/>
</dbReference>
<name>A0A3B0UZ78_9ZZZZ</name>
<dbReference type="InterPro" id="IPR010982">
    <property type="entry name" value="Lambda_DNA-bd_dom_sf"/>
</dbReference>
<dbReference type="InterPro" id="IPR014057">
    <property type="entry name" value="HI1420"/>
</dbReference>
<dbReference type="NCBIfam" id="TIGR02684">
    <property type="entry name" value="dnstrm_HI1420"/>
    <property type="match status" value="1"/>
</dbReference>
<dbReference type="PANTHER" id="PTHR40275:SF1">
    <property type="entry name" value="SSL7038 PROTEIN"/>
    <property type="match status" value="1"/>
</dbReference>
<gene>
    <name evidence="1" type="ORF">MNBD_CHLOROFLEXI01-3535</name>
</gene>
<dbReference type="GO" id="GO:0003677">
    <property type="term" value="F:DNA binding"/>
    <property type="evidence" value="ECO:0007669"/>
    <property type="project" value="InterPro"/>
</dbReference>
<dbReference type="SUPFAM" id="SSF47413">
    <property type="entry name" value="lambda repressor-like DNA-binding domains"/>
    <property type="match status" value="1"/>
</dbReference>
<organism evidence="1">
    <name type="scientific">hydrothermal vent metagenome</name>
    <dbReference type="NCBI Taxonomy" id="652676"/>
    <lineage>
        <taxon>unclassified sequences</taxon>
        <taxon>metagenomes</taxon>
        <taxon>ecological metagenomes</taxon>
    </lineage>
</organism>
<dbReference type="AlphaFoldDB" id="A0A3B0UZ78"/>
<accession>A0A3B0UZ78</accession>
<dbReference type="PANTHER" id="PTHR40275">
    <property type="entry name" value="SSL7038 PROTEIN"/>
    <property type="match status" value="1"/>
</dbReference>
<reference evidence="1" key="1">
    <citation type="submission" date="2018-06" db="EMBL/GenBank/DDBJ databases">
        <authorList>
            <person name="Zhirakovskaya E."/>
        </authorList>
    </citation>
    <scope>NUCLEOTIDE SEQUENCE</scope>
</reference>